<dbReference type="RefSeq" id="WP_151971526.1">
    <property type="nucleotide sequence ID" value="NZ_AP019860.1"/>
</dbReference>
<feature type="transmembrane region" description="Helical" evidence="1">
    <location>
        <begin position="55"/>
        <end position="77"/>
    </location>
</feature>
<dbReference type="AlphaFoldDB" id="A0A5S9ISX5"/>
<dbReference type="KEGG" id="uam:UABAM_05921"/>
<keyword evidence="3" id="KW-1185">Reference proteome</keyword>
<organism evidence="2 3">
    <name type="scientific">Uabimicrobium amorphum</name>
    <dbReference type="NCBI Taxonomy" id="2596890"/>
    <lineage>
        <taxon>Bacteria</taxon>
        <taxon>Pseudomonadati</taxon>
        <taxon>Planctomycetota</taxon>
        <taxon>Candidatus Uabimicrobiia</taxon>
        <taxon>Candidatus Uabimicrobiales</taxon>
        <taxon>Candidatus Uabimicrobiaceae</taxon>
        <taxon>Candidatus Uabimicrobium</taxon>
    </lineage>
</organism>
<feature type="transmembrane region" description="Helical" evidence="1">
    <location>
        <begin position="7"/>
        <end position="29"/>
    </location>
</feature>
<sequence>MYQLTPTFRFGIIVGITFALYTVVGRFAWEIKGHISVMSHISSFYINYSSSGFSAYLWGSLWAFIDGFIIGVLWSWLRTQLPYSN</sequence>
<name>A0A5S9ISX5_UABAM</name>
<evidence type="ECO:0000256" key="1">
    <source>
        <dbReference type="SAM" id="Phobius"/>
    </source>
</evidence>
<reference evidence="2 3" key="1">
    <citation type="submission" date="2019-08" db="EMBL/GenBank/DDBJ databases">
        <title>Complete genome sequence of Candidatus Uab amorphum.</title>
        <authorList>
            <person name="Shiratori T."/>
            <person name="Suzuki S."/>
            <person name="Kakizawa Y."/>
            <person name="Ishida K."/>
        </authorList>
    </citation>
    <scope>NUCLEOTIDE SEQUENCE [LARGE SCALE GENOMIC DNA]</scope>
    <source>
        <strain evidence="2 3">SRT547</strain>
    </source>
</reference>
<keyword evidence="1" id="KW-1133">Transmembrane helix</keyword>
<gene>
    <name evidence="2" type="ORF">UABAM_05921</name>
</gene>
<keyword evidence="1" id="KW-0812">Transmembrane</keyword>
<protein>
    <submittedName>
        <fullName evidence="2">Uncharacterized protein</fullName>
    </submittedName>
</protein>
<proteinExistence type="predicted"/>
<dbReference type="EMBL" id="AP019860">
    <property type="protein sequence ID" value="BBM87509.1"/>
    <property type="molecule type" value="Genomic_DNA"/>
</dbReference>
<evidence type="ECO:0000313" key="3">
    <source>
        <dbReference type="Proteomes" id="UP000326354"/>
    </source>
</evidence>
<dbReference type="Proteomes" id="UP000326354">
    <property type="component" value="Chromosome"/>
</dbReference>
<keyword evidence="1" id="KW-0472">Membrane</keyword>
<accession>A0A5S9ISX5</accession>
<evidence type="ECO:0000313" key="2">
    <source>
        <dbReference type="EMBL" id="BBM87509.1"/>
    </source>
</evidence>